<reference evidence="2 3" key="1">
    <citation type="journal article" date="2020" name="ISME J.">
        <title>Comparative genomics reveals insights into cyanobacterial evolution and habitat adaptation.</title>
        <authorList>
            <person name="Chen M.Y."/>
            <person name="Teng W.K."/>
            <person name="Zhao L."/>
            <person name="Hu C.X."/>
            <person name="Zhou Y.K."/>
            <person name="Han B.P."/>
            <person name="Song L.R."/>
            <person name="Shu W.S."/>
        </authorList>
    </citation>
    <scope>NUCLEOTIDE SEQUENCE [LARGE SCALE GENOMIC DNA]</scope>
    <source>
        <strain evidence="2 3">FACHB-119</strain>
    </source>
</reference>
<name>A0ABR8D5P2_9NOST</name>
<gene>
    <name evidence="2" type="ORF">H6G83_16695</name>
</gene>
<dbReference type="PANTHER" id="PTHR43031">
    <property type="entry name" value="FAD-DEPENDENT OXIDOREDUCTASE"/>
    <property type="match status" value="1"/>
</dbReference>
<dbReference type="PROSITE" id="PS50206">
    <property type="entry name" value="RHODANESE_3"/>
    <property type="match status" value="1"/>
</dbReference>
<dbReference type="SMART" id="SM00450">
    <property type="entry name" value="RHOD"/>
    <property type="match status" value="1"/>
</dbReference>
<keyword evidence="3" id="KW-1185">Reference proteome</keyword>
<dbReference type="RefSeq" id="WP_190474297.1">
    <property type="nucleotide sequence ID" value="NZ_JACJSG010000022.1"/>
</dbReference>
<dbReference type="InterPro" id="IPR036873">
    <property type="entry name" value="Rhodanese-like_dom_sf"/>
</dbReference>
<comment type="caution">
    <text evidence="2">The sequence shown here is derived from an EMBL/GenBank/DDBJ whole genome shotgun (WGS) entry which is preliminary data.</text>
</comment>
<dbReference type="PANTHER" id="PTHR43031:SF16">
    <property type="entry name" value="OXIDOREDUCTASE"/>
    <property type="match status" value="1"/>
</dbReference>
<dbReference type="SUPFAM" id="SSF52821">
    <property type="entry name" value="Rhodanese/Cell cycle control phosphatase"/>
    <property type="match status" value="1"/>
</dbReference>
<sequence>MVLNLIKYLISQKFGNINQITTAEFADWLLDGTKPQPLILDARSQVEYNISHIKAAVPIDPIAPDFTALLSSNNNKPIVVYCSVGYRSAKITQQLQNQGFSQVFNLSGGIFQWANEERPIFKDDTSPASFVHPYDAMWGNLLKAKYRWRSDRSSLSDI</sequence>
<dbReference type="InterPro" id="IPR050229">
    <property type="entry name" value="GlpE_sulfurtransferase"/>
</dbReference>
<protein>
    <submittedName>
        <fullName evidence="2">Rhodanese-like domain-containing protein</fullName>
    </submittedName>
</protein>
<dbReference type="InterPro" id="IPR001763">
    <property type="entry name" value="Rhodanese-like_dom"/>
</dbReference>
<dbReference type="Gene3D" id="3.40.250.10">
    <property type="entry name" value="Rhodanese-like domain"/>
    <property type="match status" value="1"/>
</dbReference>
<evidence type="ECO:0000313" key="3">
    <source>
        <dbReference type="Proteomes" id="UP000661112"/>
    </source>
</evidence>
<dbReference type="EMBL" id="JACJSG010000022">
    <property type="protein sequence ID" value="MBD2502227.1"/>
    <property type="molecule type" value="Genomic_DNA"/>
</dbReference>
<proteinExistence type="predicted"/>
<dbReference type="Proteomes" id="UP000661112">
    <property type="component" value="Unassembled WGS sequence"/>
</dbReference>
<organism evidence="2 3">
    <name type="scientific">Anabaena azotica FACHB-119</name>
    <dbReference type="NCBI Taxonomy" id="947527"/>
    <lineage>
        <taxon>Bacteria</taxon>
        <taxon>Bacillati</taxon>
        <taxon>Cyanobacteriota</taxon>
        <taxon>Cyanophyceae</taxon>
        <taxon>Nostocales</taxon>
        <taxon>Nostocaceae</taxon>
        <taxon>Anabaena</taxon>
        <taxon>Anabaena azotica</taxon>
    </lineage>
</organism>
<evidence type="ECO:0000313" key="2">
    <source>
        <dbReference type="EMBL" id="MBD2502227.1"/>
    </source>
</evidence>
<dbReference type="CDD" id="cd00158">
    <property type="entry name" value="RHOD"/>
    <property type="match status" value="1"/>
</dbReference>
<accession>A0ABR8D5P2</accession>
<feature type="domain" description="Rhodanese" evidence="1">
    <location>
        <begin position="33"/>
        <end position="122"/>
    </location>
</feature>
<dbReference type="Pfam" id="PF00581">
    <property type="entry name" value="Rhodanese"/>
    <property type="match status" value="1"/>
</dbReference>
<evidence type="ECO:0000259" key="1">
    <source>
        <dbReference type="PROSITE" id="PS50206"/>
    </source>
</evidence>